<reference evidence="2" key="1">
    <citation type="journal article" date="2021" name="Nat. Commun.">
        <title>Genetic determinants of endophytism in the Arabidopsis root mycobiome.</title>
        <authorList>
            <person name="Mesny F."/>
            <person name="Miyauchi S."/>
            <person name="Thiergart T."/>
            <person name="Pickel B."/>
            <person name="Atanasova L."/>
            <person name="Karlsson M."/>
            <person name="Huettel B."/>
            <person name="Barry K.W."/>
            <person name="Haridas S."/>
            <person name="Chen C."/>
            <person name="Bauer D."/>
            <person name="Andreopoulos W."/>
            <person name="Pangilinan J."/>
            <person name="LaButti K."/>
            <person name="Riley R."/>
            <person name="Lipzen A."/>
            <person name="Clum A."/>
            <person name="Drula E."/>
            <person name="Henrissat B."/>
            <person name="Kohler A."/>
            <person name="Grigoriev I.V."/>
            <person name="Martin F.M."/>
            <person name="Hacquard S."/>
        </authorList>
    </citation>
    <scope>NUCLEOTIDE SEQUENCE</scope>
    <source>
        <strain evidence="2">MPI-CAGE-CH-0243</strain>
    </source>
</reference>
<evidence type="ECO:0000256" key="1">
    <source>
        <dbReference type="SAM" id="Phobius"/>
    </source>
</evidence>
<feature type="transmembrane region" description="Helical" evidence="1">
    <location>
        <begin position="51"/>
        <end position="69"/>
    </location>
</feature>
<evidence type="ECO:0000313" key="2">
    <source>
        <dbReference type="EMBL" id="KAH7135537.1"/>
    </source>
</evidence>
<name>A0A9P9EEA8_9PLEO</name>
<dbReference type="EMBL" id="JAGMWT010000002">
    <property type="protein sequence ID" value="KAH7135537.1"/>
    <property type="molecule type" value="Genomic_DNA"/>
</dbReference>
<protein>
    <submittedName>
        <fullName evidence="2">Uncharacterized protein</fullName>
    </submittedName>
</protein>
<gene>
    <name evidence="2" type="ORF">B0J11DRAFT_596654</name>
</gene>
<feature type="transmembrane region" description="Helical" evidence="1">
    <location>
        <begin position="21"/>
        <end position="39"/>
    </location>
</feature>
<keyword evidence="1" id="KW-0812">Transmembrane</keyword>
<dbReference type="Proteomes" id="UP000700596">
    <property type="component" value="Unassembled WGS sequence"/>
</dbReference>
<comment type="caution">
    <text evidence="2">The sequence shown here is derived from an EMBL/GenBank/DDBJ whole genome shotgun (WGS) entry which is preliminary data.</text>
</comment>
<feature type="transmembrane region" description="Helical" evidence="1">
    <location>
        <begin position="81"/>
        <end position="104"/>
    </location>
</feature>
<evidence type="ECO:0000313" key="3">
    <source>
        <dbReference type="Proteomes" id="UP000700596"/>
    </source>
</evidence>
<sequence>MAGVIRRVLTFDNRYKFRVHILILILIITVMVITVVRIFTKSGPTTRSDTMALAMGAKSLIIIAYELLSEHTQRFRKWSSLKAYAILNGLEVVFWSAVCFLSMQGLMKNCTGTSCALGWVAFVIAVFVVKFELYMAIVSYLDFRHFKRYSKHRGVEV</sequence>
<feature type="transmembrane region" description="Helical" evidence="1">
    <location>
        <begin position="116"/>
        <end position="143"/>
    </location>
</feature>
<proteinExistence type="predicted"/>
<dbReference type="OrthoDB" id="3436860at2759"/>
<keyword evidence="1" id="KW-0472">Membrane</keyword>
<accession>A0A9P9EEA8</accession>
<dbReference type="AlphaFoldDB" id="A0A9P9EEA8"/>
<keyword evidence="3" id="KW-1185">Reference proteome</keyword>
<keyword evidence="1" id="KW-1133">Transmembrane helix</keyword>
<organism evidence="2 3">
    <name type="scientific">Dendryphion nanum</name>
    <dbReference type="NCBI Taxonomy" id="256645"/>
    <lineage>
        <taxon>Eukaryota</taxon>
        <taxon>Fungi</taxon>
        <taxon>Dikarya</taxon>
        <taxon>Ascomycota</taxon>
        <taxon>Pezizomycotina</taxon>
        <taxon>Dothideomycetes</taxon>
        <taxon>Pleosporomycetidae</taxon>
        <taxon>Pleosporales</taxon>
        <taxon>Torulaceae</taxon>
        <taxon>Dendryphion</taxon>
    </lineage>
</organism>